<dbReference type="InterPro" id="IPR022791">
    <property type="entry name" value="L-PG_synthase/AglD"/>
</dbReference>
<feature type="coiled-coil region" evidence="7">
    <location>
        <begin position="200"/>
        <end position="227"/>
    </location>
</feature>
<gene>
    <name evidence="6" type="primary">mprF</name>
    <name evidence="8" type="ORF">ETP43_06245</name>
</gene>
<dbReference type="GO" id="GO:0006629">
    <property type="term" value="P:lipid metabolic process"/>
    <property type="evidence" value="ECO:0007669"/>
    <property type="project" value="UniProtKB-KW"/>
</dbReference>
<evidence type="ECO:0000256" key="4">
    <source>
        <dbReference type="ARBA" id="ARBA00022989"/>
    </source>
</evidence>
<dbReference type="NCBIfam" id="TIGR00374">
    <property type="entry name" value="flippase-like domain"/>
    <property type="match status" value="1"/>
</dbReference>
<keyword evidence="9" id="KW-1185">Reference proteome</keyword>
<dbReference type="EMBL" id="SDKC01000001">
    <property type="protein sequence ID" value="RXS74859.1"/>
    <property type="molecule type" value="Genomic_DNA"/>
</dbReference>
<comment type="subcellular location">
    <subcellularLocation>
        <location evidence="1 6">Cell membrane</location>
        <topology evidence="1 6">Multi-pass membrane protein</topology>
    </subcellularLocation>
</comment>
<evidence type="ECO:0000256" key="6">
    <source>
        <dbReference type="RuleBase" id="RU363042"/>
    </source>
</evidence>
<dbReference type="RefSeq" id="WP_129257414.1">
    <property type="nucleotide sequence ID" value="NZ_SDKC01000001.1"/>
</dbReference>
<feature type="coiled-coil region" evidence="7">
    <location>
        <begin position="336"/>
        <end position="363"/>
    </location>
</feature>
<feature type="transmembrane region" description="Helical" evidence="6">
    <location>
        <begin position="80"/>
        <end position="97"/>
    </location>
</feature>
<dbReference type="GO" id="GO:0005886">
    <property type="term" value="C:plasma membrane"/>
    <property type="evidence" value="ECO:0007669"/>
    <property type="project" value="UniProtKB-SubCell"/>
</dbReference>
<reference evidence="8 9" key="1">
    <citation type="submission" date="2019-01" db="EMBL/GenBank/DDBJ databases">
        <title>Blautia sp. nov. KGMB01111 isolated human feces.</title>
        <authorList>
            <person name="Park J.-E."/>
            <person name="Kim J.-S."/>
            <person name="Park S.-H."/>
        </authorList>
    </citation>
    <scope>NUCLEOTIDE SEQUENCE [LARGE SCALE GENOMIC DNA]</scope>
    <source>
        <strain evidence="8 9">KGMB01111</strain>
    </source>
</reference>
<evidence type="ECO:0000256" key="3">
    <source>
        <dbReference type="ARBA" id="ARBA00022692"/>
    </source>
</evidence>
<keyword evidence="7" id="KW-0175">Coiled coil</keyword>
<keyword evidence="5 6" id="KW-0472">Membrane</keyword>
<dbReference type="GO" id="GO:0050071">
    <property type="term" value="F:phosphatidylglycerol lysyltransferase activity"/>
    <property type="evidence" value="ECO:0007669"/>
    <property type="project" value="UniProtKB-EC"/>
</dbReference>
<dbReference type="AlphaFoldDB" id="A0A4Q1RGY0"/>
<feature type="transmembrane region" description="Helical" evidence="6">
    <location>
        <begin position="230"/>
        <end position="253"/>
    </location>
</feature>
<evidence type="ECO:0000256" key="2">
    <source>
        <dbReference type="ARBA" id="ARBA00022475"/>
    </source>
</evidence>
<evidence type="ECO:0000256" key="1">
    <source>
        <dbReference type="ARBA" id="ARBA00004651"/>
    </source>
</evidence>
<keyword evidence="4 6" id="KW-1133">Transmembrane helix</keyword>
<name>A0A4Q1RGY0_9FIRM</name>
<evidence type="ECO:0000313" key="8">
    <source>
        <dbReference type="EMBL" id="RXS74859.1"/>
    </source>
</evidence>
<dbReference type="Proteomes" id="UP000290106">
    <property type="component" value="Unassembled WGS sequence"/>
</dbReference>
<dbReference type="PANTHER" id="PTHR37693:SF1">
    <property type="entry name" value="INTEGRAL MEMBRANE PROTEIN"/>
    <property type="match status" value="1"/>
</dbReference>
<dbReference type="OrthoDB" id="9810654at2"/>
<feature type="transmembrane region" description="Helical" evidence="6">
    <location>
        <begin position="7"/>
        <end position="26"/>
    </location>
</feature>
<keyword evidence="6" id="KW-0443">Lipid metabolism</keyword>
<dbReference type="EC" id="2.3.2.3" evidence="6"/>
<dbReference type="GO" id="GO:0046677">
    <property type="term" value="P:response to antibiotic"/>
    <property type="evidence" value="ECO:0007669"/>
    <property type="project" value="UniProtKB-KW"/>
</dbReference>
<organism evidence="8 9">
    <name type="scientific">Blautia faecicola</name>
    <dbReference type="NCBI Taxonomy" id="2509240"/>
    <lineage>
        <taxon>Bacteria</taxon>
        <taxon>Bacillati</taxon>
        <taxon>Bacillota</taxon>
        <taxon>Clostridia</taxon>
        <taxon>Lachnospirales</taxon>
        <taxon>Lachnospiraceae</taxon>
        <taxon>Blautia</taxon>
    </lineage>
</organism>
<comment type="similarity">
    <text evidence="6">Belongs to the LPG synthase family.</text>
</comment>
<comment type="catalytic activity">
    <reaction evidence="6">
        <text>L-lysyl-tRNA(Lys) + a 1,2-diacyl-sn-glycero-3-phospho-(1'-sn-glycerol) = a 1,2-diacyl-sn-glycero-3-phospho-1'-(3'-O-L-lysyl)-sn-glycerol + tRNA(Lys)</text>
        <dbReference type="Rhea" id="RHEA:10668"/>
        <dbReference type="Rhea" id="RHEA-COMP:9696"/>
        <dbReference type="Rhea" id="RHEA-COMP:9697"/>
        <dbReference type="ChEBI" id="CHEBI:64716"/>
        <dbReference type="ChEBI" id="CHEBI:75792"/>
        <dbReference type="ChEBI" id="CHEBI:78442"/>
        <dbReference type="ChEBI" id="CHEBI:78529"/>
        <dbReference type="EC" id="2.3.2.3"/>
    </reaction>
</comment>
<feature type="transmembrane region" description="Helical" evidence="6">
    <location>
        <begin position="46"/>
        <end position="68"/>
    </location>
</feature>
<protein>
    <recommendedName>
        <fullName evidence="6">Phosphatidylglycerol lysyltransferase</fullName>
        <ecNumber evidence="6">2.3.2.3</ecNumber>
    </recommendedName>
    <alternativeName>
        <fullName evidence="6">Lysylphosphatidylglycerol synthase</fullName>
    </alternativeName>
</protein>
<keyword evidence="3 6" id="KW-0812">Transmembrane</keyword>
<comment type="function">
    <text evidence="6">Catalyzes the transfer of a lysyl group from L-lysyl-tRNA(Lys) to membrane-bound phosphatidylglycerol (PG), which produces lysylphosphatidylglycerol (LPG), a major component of the bacterial membrane with a positive net charge. LPG synthesis contributes to bacterial virulence as it is involved in the resistance mechanism against cationic antimicrobial peptides (CAMP) produces by the host's immune system (defensins, cathelicidins) and by the competing microorganisms.</text>
</comment>
<sequence>MKNKKKIIGNGIFLFLVLGLTLYGVFHGEDLGLIWENLKKADIRYLFPAVICVVFFIWGESIIIHYLLYTLQIRLKKWKCFLISSVGFFFSCITPSASGGQPMQMVYLKKEKIPISISSVVLMIVTITYKLVLVLLGLFVLFFQPRIKDTYMQDVMPVMWLGLWLNVFCVAFMLLLTFHPQLMRQILVKGHELLVKMHILKKKTSRLEKLENAMDEYQKTAEYLKNHPGVVGIVFLITCLQRVALFFVTYFVYRSFGLHQYSMYDIVVLQGMISVAVDMLPLPGGMGISEKLFSMLFTGIFGQVKVLAGLILSRGLSYYTELLISAVMTVAAQLFLGNEKEHREKISEKLKTIQEKGKGYERKRGNS</sequence>
<keyword evidence="6" id="KW-0808">Transferase</keyword>
<proteinExistence type="inferred from homology"/>
<evidence type="ECO:0000313" key="9">
    <source>
        <dbReference type="Proteomes" id="UP000290106"/>
    </source>
</evidence>
<accession>A0A4Q1RGY0</accession>
<feature type="transmembrane region" description="Helical" evidence="6">
    <location>
        <begin position="318"/>
        <end position="336"/>
    </location>
</feature>
<feature type="transmembrane region" description="Helical" evidence="6">
    <location>
        <begin position="117"/>
        <end position="143"/>
    </location>
</feature>
<dbReference type="Pfam" id="PF03706">
    <property type="entry name" value="LPG_synthase_TM"/>
    <property type="match status" value="1"/>
</dbReference>
<evidence type="ECO:0000256" key="7">
    <source>
        <dbReference type="SAM" id="Coils"/>
    </source>
</evidence>
<evidence type="ECO:0000256" key="5">
    <source>
        <dbReference type="ARBA" id="ARBA00023136"/>
    </source>
</evidence>
<keyword evidence="2" id="KW-1003">Cell membrane</keyword>
<comment type="caution">
    <text evidence="8">The sequence shown here is derived from an EMBL/GenBank/DDBJ whole genome shotgun (WGS) entry which is preliminary data.</text>
</comment>
<feature type="transmembrane region" description="Helical" evidence="6">
    <location>
        <begin position="155"/>
        <end position="178"/>
    </location>
</feature>
<keyword evidence="6" id="KW-0046">Antibiotic resistance</keyword>
<dbReference type="PANTHER" id="PTHR37693">
    <property type="entry name" value="PHOSPHATIDYLGLYCEROL LYSYLTRANSFERASE"/>
    <property type="match status" value="1"/>
</dbReference>